<feature type="transmembrane region" description="Helical" evidence="10">
    <location>
        <begin position="70"/>
        <end position="89"/>
    </location>
</feature>
<dbReference type="GO" id="GO:1990573">
    <property type="term" value="P:potassium ion import across plasma membrane"/>
    <property type="evidence" value="ECO:0007669"/>
    <property type="project" value="TreeGrafter"/>
</dbReference>
<dbReference type="GO" id="GO:1902600">
    <property type="term" value="P:proton transmembrane transport"/>
    <property type="evidence" value="ECO:0007669"/>
    <property type="project" value="TreeGrafter"/>
</dbReference>
<protein>
    <submittedName>
        <fullName evidence="12">Cation-transporting ATPase</fullName>
    </submittedName>
</protein>
<keyword evidence="3" id="KW-1003">Cell membrane</keyword>
<dbReference type="RefSeq" id="WP_198507957.1">
    <property type="nucleotide sequence ID" value="NZ_CP024962.1"/>
</dbReference>
<dbReference type="SUPFAM" id="SSF56784">
    <property type="entry name" value="HAD-like"/>
    <property type="match status" value="1"/>
</dbReference>
<dbReference type="InterPro" id="IPR001757">
    <property type="entry name" value="P_typ_ATPase"/>
</dbReference>
<dbReference type="FunFam" id="3.40.50.1000:FF:000001">
    <property type="entry name" value="Phospholipid-transporting ATPase IC"/>
    <property type="match status" value="1"/>
</dbReference>
<evidence type="ECO:0000256" key="10">
    <source>
        <dbReference type="SAM" id="Phobius"/>
    </source>
</evidence>
<dbReference type="PRINTS" id="PR00120">
    <property type="entry name" value="HATPASE"/>
</dbReference>
<feature type="transmembrane region" description="Helical" evidence="10">
    <location>
        <begin position="910"/>
        <end position="936"/>
    </location>
</feature>
<evidence type="ECO:0000256" key="6">
    <source>
        <dbReference type="ARBA" id="ARBA00022840"/>
    </source>
</evidence>
<evidence type="ECO:0000259" key="11">
    <source>
        <dbReference type="SMART" id="SM00831"/>
    </source>
</evidence>
<dbReference type="Pfam" id="PF00122">
    <property type="entry name" value="E1-E2_ATPase"/>
    <property type="match status" value="1"/>
</dbReference>
<gene>
    <name evidence="12" type="primary">ctp</name>
    <name evidence="12" type="ORF">EFREU_v1c00620</name>
</gene>
<feature type="transmembrane region" description="Helical" evidence="10">
    <location>
        <begin position="737"/>
        <end position="757"/>
    </location>
</feature>
<dbReference type="SUPFAM" id="SSF81653">
    <property type="entry name" value="Calcium ATPase, transduction domain A"/>
    <property type="match status" value="1"/>
</dbReference>
<comment type="subcellular location">
    <subcellularLocation>
        <location evidence="1">Cell membrane</location>
        <topology evidence="1">Multi-pass membrane protein</topology>
    </subcellularLocation>
</comment>
<dbReference type="NCBIfam" id="TIGR01494">
    <property type="entry name" value="ATPase_P-type"/>
    <property type="match status" value="3"/>
</dbReference>
<dbReference type="Gene3D" id="1.20.1110.10">
    <property type="entry name" value="Calcium-transporting ATPase, transmembrane domain"/>
    <property type="match status" value="1"/>
</dbReference>
<evidence type="ECO:0000256" key="9">
    <source>
        <dbReference type="ARBA" id="ARBA00023136"/>
    </source>
</evidence>
<dbReference type="SFLD" id="SFLDF00027">
    <property type="entry name" value="p-type_atpase"/>
    <property type="match status" value="1"/>
</dbReference>
<dbReference type="GO" id="GO:0005886">
    <property type="term" value="C:plasma membrane"/>
    <property type="evidence" value="ECO:0007669"/>
    <property type="project" value="UniProtKB-SubCell"/>
</dbReference>
<keyword evidence="7" id="KW-1278">Translocase</keyword>
<comment type="similarity">
    <text evidence="2">Belongs to the cation transport ATPase (P-type) (TC 3.A.3) family. Type IIA subfamily.</text>
</comment>
<name>A0A2K8NQI8_9MOLU</name>
<dbReference type="InterPro" id="IPR023214">
    <property type="entry name" value="HAD_sf"/>
</dbReference>
<dbReference type="Pfam" id="PF00689">
    <property type="entry name" value="Cation_ATPase_C"/>
    <property type="match status" value="1"/>
</dbReference>
<dbReference type="GO" id="GO:0030007">
    <property type="term" value="P:intracellular potassium ion homeostasis"/>
    <property type="evidence" value="ECO:0007669"/>
    <property type="project" value="TreeGrafter"/>
</dbReference>
<dbReference type="InterPro" id="IPR044492">
    <property type="entry name" value="P_typ_ATPase_HD_dom"/>
</dbReference>
<dbReference type="PROSITE" id="PS00154">
    <property type="entry name" value="ATPASE_E1_E2"/>
    <property type="match status" value="1"/>
</dbReference>
<dbReference type="PRINTS" id="PR00119">
    <property type="entry name" value="CATATPASE"/>
</dbReference>
<dbReference type="Proteomes" id="UP000232222">
    <property type="component" value="Chromosome"/>
</dbReference>
<dbReference type="FunFam" id="3.40.50.1000:FF:000028">
    <property type="entry name" value="Calcium-transporting P-type ATPase, putative"/>
    <property type="match status" value="1"/>
</dbReference>
<keyword evidence="13" id="KW-1185">Reference proteome</keyword>
<dbReference type="SFLD" id="SFLDS00003">
    <property type="entry name" value="Haloacid_Dehalogenase"/>
    <property type="match status" value="1"/>
</dbReference>
<dbReference type="InterPro" id="IPR006068">
    <property type="entry name" value="ATPase_P-typ_cation-transptr_C"/>
</dbReference>
<feature type="transmembrane region" description="Helical" evidence="10">
    <location>
        <begin position="95"/>
        <end position="116"/>
    </location>
</feature>
<feature type="domain" description="Cation-transporting P-type ATPase N-terminal" evidence="11">
    <location>
        <begin position="12"/>
        <end position="86"/>
    </location>
</feature>
<dbReference type="Gene3D" id="3.40.1110.10">
    <property type="entry name" value="Calcium-transporting ATPase, cytoplasmic domain N"/>
    <property type="match status" value="1"/>
</dbReference>
<proteinExistence type="inferred from homology"/>
<dbReference type="SMART" id="SM00831">
    <property type="entry name" value="Cation_ATPase_N"/>
    <property type="match status" value="1"/>
</dbReference>
<dbReference type="InterPro" id="IPR059000">
    <property type="entry name" value="ATPase_P-type_domA"/>
</dbReference>
<feature type="transmembrane region" description="Helical" evidence="10">
    <location>
        <begin position="701"/>
        <end position="725"/>
    </location>
</feature>
<keyword evidence="8 10" id="KW-1133">Transmembrane helix</keyword>
<dbReference type="InterPro" id="IPR036412">
    <property type="entry name" value="HAD-like_sf"/>
</dbReference>
<evidence type="ECO:0000313" key="13">
    <source>
        <dbReference type="Proteomes" id="UP000232222"/>
    </source>
</evidence>
<evidence type="ECO:0000256" key="3">
    <source>
        <dbReference type="ARBA" id="ARBA00022475"/>
    </source>
</evidence>
<evidence type="ECO:0000256" key="2">
    <source>
        <dbReference type="ARBA" id="ARBA00005675"/>
    </source>
</evidence>
<keyword evidence="4 10" id="KW-0812">Transmembrane</keyword>
<dbReference type="InterPro" id="IPR023299">
    <property type="entry name" value="ATPase_P-typ_cyto_dom_N"/>
</dbReference>
<keyword evidence="5" id="KW-0547">Nucleotide-binding</keyword>
<feature type="transmembrane region" description="Helical" evidence="10">
    <location>
        <begin position="778"/>
        <end position="805"/>
    </location>
</feature>
<dbReference type="Gene3D" id="2.70.150.10">
    <property type="entry name" value="Calcium-transporting ATPase, cytoplasmic transduction domain A"/>
    <property type="match status" value="1"/>
</dbReference>
<feature type="transmembrane region" description="Helical" evidence="10">
    <location>
        <begin position="825"/>
        <end position="848"/>
    </location>
</feature>
<dbReference type="AlphaFoldDB" id="A0A2K8NQI8"/>
<reference evidence="12 13" key="1">
    <citation type="submission" date="2017-11" db="EMBL/GenBank/DDBJ databases">
        <title>Genome sequence of Entomoplasma freundtii BARC 318 (ATCC 51999).</title>
        <authorList>
            <person name="Lo W.-S."/>
            <person name="Gasparich G.E."/>
            <person name="Kuo C.-H."/>
        </authorList>
    </citation>
    <scope>NUCLEOTIDE SEQUENCE [LARGE SCALE GENOMIC DNA]</scope>
    <source>
        <strain evidence="12 13">BARC 318</strain>
    </source>
</reference>
<evidence type="ECO:0000313" key="12">
    <source>
        <dbReference type="EMBL" id="ATZ16089.1"/>
    </source>
</evidence>
<dbReference type="GO" id="GO:0005524">
    <property type="term" value="F:ATP binding"/>
    <property type="evidence" value="ECO:0007669"/>
    <property type="project" value="UniProtKB-KW"/>
</dbReference>
<organism evidence="12 13">
    <name type="scientific">Entomoplasma freundtii</name>
    <dbReference type="NCBI Taxonomy" id="74700"/>
    <lineage>
        <taxon>Bacteria</taxon>
        <taxon>Bacillati</taxon>
        <taxon>Mycoplasmatota</taxon>
        <taxon>Mollicutes</taxon>
        <taxon>Entomoplasmatales</taxon>
        <taxon>Entomoplasmataceae</taxon>
        <taxon>Entomoplasma</taxon>
    </lineage>
</organism>
<dbReference type="GO" id="GO:0016887">
    <property type="term" value="F:ATP hydrolysis activity"/>
    <property type="evidence" value="ECO:0007669"/>
    <property type="project" value="InterPro"/>
</dbReference>
<evidence type="ECO:0000256" key="8">
    <source>
        <dbReference type="ARBA" id="ARBA00022989"/>
    </source>
</evidence>
<keyword evidence="9 10" id="KW-0472">Membrane</keyword>
<dbReference type="InterPro" id="IPR050510">
    <property type="entry name" value="Cation_transp_ATPase_P-type"/>
</dbReference>
<keyword evidence="6" id="KW-0067">ATP-binding</keyword>
<feature type="transmembrane region" description="Helical" evidence="10">
    <location>
        <begin position="258"/>
        <end position="282"/>
    </location>
</feature>
<dbReference type="GO" id="GO:0005391">
    <property type="term" value="F:P-type sodium:potassium-exchanging transporter activity"/>
    <property type="evidence" value="ECO:0007669"/>
    <property type="project" value="TreeGrafter"/>
</dbReference>
<dbReference type="GO" id="GO:0006883">
    <property type="term" value="P:intracellular sodium ion homeostasis"/>
    <property type="evidence" value="ECO:0007669"/>
    <property type="project" value="TreeGrafter"/>
</dbReference>
<dbReference type="InterPro" id="IPR023298">
    <property type="entry name" value="ATPase_P-typ_TM_dom_sf"/>
</dbReference>
<dbReference type="SFLD" id="SFLDG00002">
    <property type="entry name" value="C1.7:_P-type_atpase_like"/>
    <property type="match status" value="1"/>
</dbReference>
<evidence type="ECO:0000256" key="4">
    <source>
        <dbReference type="ARBA" id="ARBA00022692"/>
    </source>
</evidence>
<dbReference type="KEGG" id="efr:EFREU_v1c00620"/>
<dbReference type="SUPFAM" id="SSF81660">
    <property type="entry name" value="Metal cation-transporting ATPase, ATP-binding domain N"/>
    <property type="match status" value="1"/>
</dbReference>
<dbReference type="PANTHER" id="PTHR43294:SF21">
    <property type="entry name" value="CATION TRANSPORTING ATPASE"/>
    <property type="match status" value="1"/>
</dbReference>
<feature type="transmembrane region" description="Helical" evidence="10">
    <location>
        <begin position="294"/>
        <end position="321"/>
    </location>
</feature>
<accession>A0A2K8NQI8</accession>
<dbReference type="SUPFAM" id="SSF81665">
    <property type="entry name" value="Calcium ATPase, transmembrane domain M"/>
    <property type="match status" value="1"/>
</dbReference>
<dbReference type="PANTHER" id="PTHR43294">
    <property type="entry name" value="SODIUM/POTASSIUM-TRANSPORTING ATPASE SUBUNIT ALPHA"/>
    <property type="match status" value="1"/>
</dbReference>
<sequence>MDKKPEVKTEKRWYAMSNEEICEKLKVNPAVGLTDQEAKTRLKEDGENKLNEPKETNAFVIFLKTLIDPLAIIMLLAGFLSIILPLALGRKITPAEIPGIVVIFGVVITNSVIATFQELKARSSLKALQSLTESKVVVLRDGKQKEINTEDLVRGDIVYLETGKFVPADIRIIEAPQLKVDESALTGESLPVEKTSDIVTVKDPVLGDQINIGFMSTYVTNGRAIGVVIATGPYSAVGKIAESIKNTKSRQSPLQKKLLQLTFWISIIAFVMGTAVFMISYFASDSHLDKTDKLIASLIFSISAGIALIPESLMIIVTISLSVSAKKLATRNVIVKGFEAIETLGAVDVICSDKTGTLTQNRMTIEKIFVNNETYDVNDFKYNAKDLESWSLVNGMILCSDAISEGNNRIGDPTEIAITDWGHRYKINEVKLREDYKRVDEIPFDSERKLMTTVNIVNKKRMVYCKGALDQLLEICTHVNLNGKVIPLTKEMKESIFEKMVPLLESALRVLGLAVKELPANAKDTEKDLETNLIFIGAIAMMDPPRREARLAVSRAHESGIRVIMITGDHKITALAIGKRLGIVDDTYNEALSGSEMKALTDQELINKLKHVNVFARVNPEDKTRIVEILEGQKDIVAMTGDGVNDAPSLTKADIGIAMGMTGTDVAKEAANVILTDDNFATIISGVREGRNVYEKIKTSIAFLLGANFAQMFTILFILAFAAIVKTEGETVALGTINVLWHILVVETLLAVPISLAHSRETVMSYQPRSKRESVFKWIIIEIISITLFNTLFAIAAFLITYYTYAKDVSSWGVGENNWLVNGRVATSSMAAYVVIIFAPIFYVPLVGQRNYTVYVPKEKREKIRINEWMVGAMVLAFVLNILTLFVPGLNTIFNVPTPEHLPTGKMTIIVFYSIGLSILVAVCKWGETWIFHWIYQKNHKQDIRIATFDFAKKQKRDKIKQLYRETRAKAKKIRQE</sequence>
<evidence type="ECO:0000256" key="1">
    <source>
        <dbReference type="ARBA" id="ARBA00004651"/>
    </source>
</evidence>
<evidence type="ECO:0000256" key="7">
    <source>
        <dbReference type="ARBA" id="ARBA00022967"/>
    </source>
</evidence>
<evidence type="ECO:0000256" key="5">
    <source>
        <dbReference type="ARBA" id="ARBA00022741"/>
    </source>
</evidence>
<feature type="transmembrane region" description="Helical" evidence="10">
    <location>
        <begin position="869"/>
        <end position="890"/>
    </location>
</feature>
<dbReference type="GO" id="GO:0036376">
    <property type="term" value="P:sodium ion export across plasma membrane"/>
    <property type="evidence" value="ECO:0007669"/>
    <property type="project" value="TreeGrafter"/>
</dbReference>
<dbReference type="InterPro" id="IPR008250">
    <property type="entry name" value="ATPase_P-typ_transduc_dom_A_sf"/>
</dbReference>
<dbReference type="Gene3D" id="3.40.50.1000">
    <property type="entry name" value="HAD superfamily/HAD-like"/>
    <property type="match status" value="1"/>
</dbReference>
<dbReference type="Pfam" id="PF13246">
    <property type="entry name" value="Cation_ATPase"/>
    <property type="match status" value="1"/>
</dbReference>
<dbReference type="InterPro" id="IPR018303">
    <property type="entry name" value="ATPase_P-typ_P_site"/>
</dbReference>
<dbReference type="Pfam" id="PF00690">
    <property type="entry name" value="Cation_ATPase_N"/>
    <property type="match status" value="1"/>
</dbReference>
<dbReference type="InterPro" id="IPR004014">
    <property type="entry name" value="ATPase_P-typ_cation-transptr_N"/>
</dbReference>
<dbReference type="EMBL" id="CP024962">
    <property type="protein sequence ID" value="ATZ16089.1"/>
    <property type="molecule type" value="Genomic_DNA"/>
</dbReference>